<dbReference type="InterPro" id="IPR023346">
    <property type="entry name" value="Lysozyme-like_dom_sf"/>
</dbReference>
<accession>A0A369XY98</accession>
<feature type="domain" description="Transglycosylase SLT" evidence="3">
    <location>
        <begin position="114"/>
        <end position="203"/>
    </location>
</feature>
<dbReference type="SUPFAM" id="SSF53955">
    <property type="entry name" value="Lysozyme-like"/>
    <property type="match status" value="1"/>
</dbReference>
<gene>
    <name evidence="4" type="ORF">DVS81_00730</name>
</gene>
<reference evidence="4 5" key="1">
    <citation type="submission" date="2018-05" db="EMBL/GenBank/DDBJ databases">
        <title>Integrated omic analyses show evidence that a Ca. Accumulibacter phosphatis strain performs denitrification under micro-aerobic conditions.</title>
        <authorList>
            <person name="Camejo P.Y."/>
            <person name="Katherine M.D."/>
            <person name="Daniel N.R."/>
        </authorList>
    </citation>
    <scope>NUCLEOTIDE SEQUENCE [LARGE SCALE GENOMIC DNA]</scope>
    <source>
        <strain evidence="4">UW-LDO-IC</strain>
    </source>
</reference>
<dbReference type="AlphaFoldDB" id="A0A369XY98"/>
<protein>
    <submittedName>
        <fullName evidence="4">Lytic transglycosylase</fullName>
    </submittedName>
</protein>
<dbReference type="PANTHER" id="PTHR37423:SF2">
    <property type="entry name" value="MEMBRANE-BOUND LYTIC MUREIN TRANSGLYCOSYLASE C"/>
    <property type="match status" value="1"/>
</dbReference>
<proteinExistence type="inferred from homology"/>
<evidence type="ECO:0000313" key="4">
    <source>
        <dbReference type="EMBL" id="RDE52328.1"/>
    </source>
</evidence>
<dbReference type="EMBL" id="QPGA01000001">
    <property type="protein sequence ID" value="RDE52328.1"/>
    <property type="molecule type" value="Genomic_DNA"/>
</dbReference>
<evidence type="ECO:0000259" key="3">
    <source>
        <dbReference type="Pfam" id="PF01464"/>
    </source>
</evidence>
<keyword evidence="2" id="KW-0732">Signal</keyword>
<dbReference type="PANTHER" id="PTHR37423">
    <property type="entry name" value="SOLUBLE LYTIC MUREIN TRANSGLYCOSYLASE-RELATED"/>
    <property type="match status" value="1"/>
</dbReference>
<sequence>MKLTCGGGRRVVMATPDHYRMIRMGFSMMLATLSASSLLFSPAQAATVGNVFVSYVDGSPRYASQRLDASYRLFIRGKTVRSKSRTAPGMTSRVSQEEGRRQLTPLIAHFARLHQVAPELVAAVVAVESGFNPAAVSPAGAVGAMQLMPATAARYGVSKRTDPAQNIDAGVRHLKDLLGLHGGNVALALAAYNAGQGAVARNGDRIPPYRETMLYVPAVLSAVARGNRP</sequence>
<feature type="signal peptide" evidence="2">
    <location>
        <begin position="1"/>
        <end position="45"/>
    </location>
</feature>
<dbReference type="Proteomes" id="UP000253831">
    <property type="component" value="Unassembled WGS sequence"/>
</dbReference>
<dbReference type="InterPro" id="IPR008258">
    <property type="entry name" value="Transglycosylase_SLT_dom_1"/>
</dbReference>
<feature type="chain" id="PRO_5016826857" evidence="2">
    <location>
        <begin position="46"/>
        <end position="229"/>
    </location>
</feature>
<name>A0A369XY98_9PROT</name>
<evidence type="ECO:0000256" key="1">
    <source>
        <dbReference type="ARBA" id="ARBA00007734"/>
    </source>
</evidence>
<dbReference type="Pfam" id="PF01464">
    <property type="entry name" value="SLT"/>
    <property type="match status" value="1"/>
</dbReference>
<comment type="caution">
    <text evidence="4">The sequence shown here is derived from an EMBL/GenBank/DDBJ whole genome shotgun (WGS) entry which is preliminary data.</text>
</comment>
<dbReference type="CDD" id="cd00254">
    <property type="entry name" value="LT-like"/>
    <property type="match status" value="1"/>
</dbReference>
<evidence type="ECO:0000256" key="2">
    <source>
        <dbReference type="SAM" id="SignalP"/>
    </source>
</evidence>
<evidence type="ECO:0000313" key="5">
    <source>
        <dbReference type="Proteomes" id="UP000253831"/>
    </source>
</evidence>
<dbReference type="Gene3D" id="1.10.530.10">
    <property type="match status" value="1"/>
</dbReference>
<organism evidence="4 5">
    <name type="scientific">Candidatus Accumulibacter meliphilus</name>
    <dbReference type="NCBI Taxonomy" id="2211374"/>
    <lineage>
        <taxon>Bacteria</taxon>
        <taxon>Pseudomonadati</taxon>
        <taxon>Pseudomonadota</taxon>
        <taxon>Betaproteobacteria</taxon>
        <taxon>Candidatus Accumulibacter</taxon>
    </lineage>
</organism>
<comment type="similarity">
    <text evidence="1">Belongs to the transglycosylase Slt family.</text>
</comment>